<name>A0ABQ8UVQ2_9EUKA</name>
<gene>
    <name evidence="3" type="ORF">PAPYR_1382</name>
</gene>
<dbReference type="PANTHER" id="PTHR14336">
    <property type="entry name" value="TANDEM PH DOMAIN CONTAINING PROTEIN"/>
    <property type="match status" value="1"/>
</dbReference>
<evidence type="ECO:0000313" key="3">
    <source>
        <dbReference type="EMBL" id="KAJ4462196.1"/>
    </source>
</evidence>
<dbReference type="Pfam" id="PF00169">
    <property type="entry name" value="PH"/>
    <property type="match status" value="1"/>
</dbReference>
<dbReference type="SMART" id="SM00233">
    <property type="entry name" value="PH"/>
    <property type="match status" value="1"/>
</dbReference>
<feature type="domain" description="PH" evidence="2">
    <location>
        <begin position="8"/>
        <end position="109"/>
    </location>
</feature>
<protein>
    <recommendedName>
        <fullName evidence="2">PH domain-containing protein</fullName>
    </recommendedName>
</protein>
<feature type="compositionally biased region" description="Basic and acidic residues" evidence="1">
    <location>
        <begin position="455"/>
        <end position="468"/>
    </location>
</feature>
<evidence type="ECO:0000259" key="2">
    <source>
        <dbReference type="PROSITE" id="PS50003"/>
    </source>
</evidence>
<dbReference type="InterPro" id="IPR051707">
    <property type="entry name" value="PI-Interact_SigTrans_Reg"/>
</dbReference>
<dbReference type="PROSITE" id="PS50003">
    <property type="entry name" value="PH_DOMAIN"/>
    <property type="match status" value="1"/>
</dbReference>
<dbReference type="Gene3D" id="2.30.29.30">
    <property type="entry name" value="Pleckstrin-homology domain (PH domain)/Phosphotyrosine-binding domain (PTB)"/>
    <property type="match status" value="1"/>
</dbReference>
<feature type="region of interest" description="Disordered" evidence="1">
    <location>
        <begin position="437"/>
        <end position="556"/>
    </location>
</feature>
<dbReference type="InterPro" id="IPR011993">
    <property type="entry name" value="PH-like_dom_sf"/>
</dbReference>
<evidence type="ECO:0000256" key="1">
    <source>
        <dbReference type="SAM" id="MobiDB-lite"/>
    </source>
</evidence>
<dbReference type="EMBL" id="JAPMOS010000004">
    <property type="protein sequence ID" value="KAJ4462196.1"/>
    <property type="molecule type" value="Genomic_DNA"/>
</dbReference>
<organism evidence="3 4">
    <name type="scientific">Paratrimastix pyriformis</name>
    <dbReference type="NCBI Taxonomy" id="342808"/>
    <lineage>
        <taxon>Eukaryota</taxon>
        <taxon>Metamonada</taxon>
        <taxon>Preaxostyla</taxon>
        <taxon>Paratrimastigidae</taxon>
        <taxon>Paratrimastix</taxon>
    </lineage>
</organism>
<dbReference type="InterPro" id="IPR001849">
    <property type="entry name" value="PH_domain"/>
</dbReference>
<dbReference type="Proteomes" id="UP001141327">
    <property type="component" value="Unassembled WGS sequence"/>
</dbReference>
<comment type="caution">
    <text evidence="3">The sequence shown here is derived from an EMBL/GenBank/DDBJ whole genome shotgun (WGS) entry which is preliminary data.</text>
</comment>
<feature type="compositionally biased region" description="Low complexity" evidence="1">
    <location>
        <begin position="513"/>
        <end position="522"/>
    </location>
</feature>
<reference evidence="3" key="1">
    <citation type="journal article" date="2022" name="bioRxiv">
        <title>Genomics of Preaxostyla Flagellates Illuminates Evolutionary Transitions and the Path Towards Mitochondrial Loss.</title>
        <authorList>
            <person name="Novak L.V.F."/>
            <person name="Treitli S.C."/>
            <person name="Pyrih J."/>
            <person name="Halakuc P."/>
            <person name="Pipaliya S.V."/>
            <person name="Vacek V."/>
            <person name="Brzon O."/>
            <person name="Soukal P."/>
            <person name="Eme L."/>
            <person name="Dacks J.B."/>
            <person name="Karnkowska A."/>
            <person name="Elias M."/>
            <person name="Hampl V."/>
        </authorList>
    </citation>
    <scope>NUCLEOTIDE SEQUENCE</scope>
    <source>
        <strain evidence="3">RCP-MX</strain>
    </source>
</reference>
<evidence type="ECO:0000313" key="4">
    <source>
        <dbReference type="Proteomes" id="UP001141327"/>
    </source>
</evidence>
<dbReference type="CDD" id="cd00821">
    <property type="entry name" value="PH"/>
    <property type="match status" value="1"/>
</dbReference>
<feature type="compositionally biased region" description="Low complexity" evidence="1">
    <location>
        <begin position="490"/>
        <end position="503"/>
    </location>
</feature>
<keyword evidence="4" id="KW-1185">Reference proteome</keyword>
<feature type="compositionally biased region" description="Low complexity" evidence="1">
    <location>
        <begin position="469"/>
        <end position="480"/>
    </location>
</feature>
<dbReference type="SUPFAM" id="SSF50729">
    <property type="entry name" value="PH domain-like"/>
    <property type="match status" value="1"/>
</dbReference>
<sequence>MSLSPLKEKEKEGWIFKEGGIFTTWKRRWLVIRVTGEVLYFDTDTKTQAHDVFKGSFLLQGANLVRPKDTQTPRGWEFDVQTSTRTYKFACPTQEETDEWVSAFNIVISLVNAGGGRLIPSGMGLPVPVIETINRVIALQSNLGRVQLEFSRCTAPARQLVLRGENDILQIKTLPPLFMQLASGIASAPKELIPNEVRENANLLSQVTREYDLVLKQSAETPATDTVRLQQLGESNLRLCTRQQRLASELCATLQQLQEHLIRAQTNAPVTTSSPSATEMTALATQIAALHEKVAALQTAFVGADPAKQAELNAANQQTQAQLLPLQLRLAQLVEGARAPLTPPAKAVDDSKALQQEAQLSASIIARYTSTPESEAALRQQLIQANVDSVKRQQTYASHLVEWVRTLAAAPAMTLPVPVTVAPAPAAPAAATAATATPAPAPASTPAPAAAAPVKEPEKQPEAPKTPEKPAAPAAPAAPSAEEKKPAEPAPEAVKPAAEAPAKPAEPAPEAPKQPAEPAAEAPKPEPVPAPAEAAAPKPEAPAEEKKEAAPAAPVP</sequence>
<accession>A0ABQ8UVQ2</accession>
<proteinExistence type="predicted"/>